<dbReference type="GO" id="GO:0005524">
    <property type="term" value="F:ATP binding"/>
    <property type="evidence" value="ECO:0007669"/>
    <property type="project" value="UniProtKB-UniRule"/>
</dbReference>
<dbReference type="InterPro" id="IPR000719">
    <property type="entry name" value="Prot_kinase_dom"/>
</dbReference>
<feature type="transmembrane region" description="Helical" evidence="13">
    <location>
        <begin position="286"/>
        <end position="308"/>
    </location>
</feature>
<dbReference type="FunFam" id="3.30.200.20:FF:000446">
    <property type="entry name" value="Wall-associated receptor kinase-like 20"/>
    <property type="match status" value="1"/>
</dbReference>
<dbReference type="Gene3D" id="3.30.200.20">
    <property type="entry name" value="Phosphorylase Kinase, domain 1"/>
    <property type="match status" value="1"/>
</dbReference>
<reference evidence="16 17" key="1">
    <citation type="journal article" date="2022" name="Nat. Plants">
        <title>Genomes of leafy and leafless Platanthera orchids illuminate the evolution of mycoheterotrophy.</title>
        <authorList>
            <person name="Li M.H."/>
            <person name="Liu K.W."/>
            <person name="Li Z."/>
            <person name="Lu H.C."/>
            <person name="Ye Q.L."/>
            <person name="Zhang D."/>
            <person name="Wang J.Y."/>
            <person name="Li Y.F."/>
            <person name="Zhong Z.M."/>
            <person name="Liu X."/>
            <person name="Yu X."/>
            <person name="Liu D.K."/>
            <person name="Tu X.D."/>
            <person name="Liu B."/>
            <person name="Hao Y."/>
            <person name="Liao X.Y."/>
            <person name="Jiang Y.T."/>
            <person name="Sun W.H."/>
            <person name="Chen J."/>
            <person name="Chen Y.Q."/>
            <person name="Ai Y."/>
            <person name="Zhai J.W."/>
            <person name="Wu S.S."/>
            <person name="Zhou Z."/>
            <person name="Hsiao Y.Y."/>
            <person name="Wu W.L."/>
            <person name="Chen Y.Y."/>
            <person name="Lin Y.F."/>
            <person name="Hsu J.L."/>
            <person name="Li C.Y."/>
            <person name="Wang Z.W."/>
            <person name="Zhao X."/>
            <person name="Zhong W.Y."/>
            <person name="Ma X.K."/>
            <person name="Ma L."/>
            <person name="Huang J."/>
            <person name="Chen G.Z."/>
            <person name="Huang M.Z."/>
            <person name="Huang L."/>
            <person name="Peng D.H."/>
            <person name="Luo Y.B."/>
            <person name="Zou S.Q."/>
            <person name="Chen S.P."/>
            <person name="Lan S."/>
            <person name="Tsai W.C."/>
            <person name="Van de Peer Y."/>
            <person name="Liu Z.J."/>
        </authorList>
    </citation>
    <scope>NUCLEOTIDE SEQUENCE [LARGE SCALE GENOMIC DNA]</scope>
    <source>
        <strain evidence="16">Lor287</strain>
    </source>
</reference>
<evidence type="ECO:0000313" key="17">
    <source>
        <dbReference type="Proteomes" id="UP001418222"/>
    </source>
</evidence>
<dbReference type="FunFam" id="1.10.510.10:FF:000161">
    <property type="entry name" value="Wall-associated receptor kinase-like 20"/>
    <property type="match status" value="1"/>
</dbReference>
<dbReference type="PROSITE" id="PS00107">
    <property type="entry name" value="PROTEIN_KINASE_ATP"/>
    <property type="match status" value="1"/>
</dbReference>
<evidence type="ECO:0000259" key="15">
    <source>
        <dbReference type="PROSITE" id="PS50011"/>
    </source>
</evidence>
<dbReference type="InterPro" id="IPR025287">
    <property type="entry name" value="WAK_GUB"/>
</dbReference>
<sequence length="651" mass="70223">MSKPSALFPFLLVLYLHLLSPAAGKLCPACGPNAVPFPLSTAPSCGDPAYTVRCASNSSLFLDTLSSSYPITSINTGAQTLTIGLPPIPQSNSPSSCSANDFSSGGLLLNSSSPFNISALNTIVFLNCSSSLLLSPLNCSSSSPCHEYLNSSGAPAACRRSAICCAFRAGGSSTAYSLRTTRTGCSAYRSFVDLDTGSDLVATWAEKEGVALEWTDPPEPTCGKQADCEDGANATCRVDPASPRGSTVRRCFCNEGFRWNSIAGLCSEDITECTDCSSSKNNHAPLIAGLVSGISVAALLSAAGLFFFRRQRRARLALYRLAREREEILNSNNPGGRTAKIFSGRELRRATDNFSRDRHLGSGGYGDVYRGSLPDGTPIAVKCAKLGNTKSTDQVLNEVRILSQVNHRYLVRLLGCCVDLAQPLMVYEFIPNGTLFEHLAKGSLPWRRRLSIAHQTADGLAYLHSSAVPPIYHRDVKSSNILLDEKLNAKVADFGLSRLAEADISHVTTCAQGTLGYLDPEYYRNYQLTDKSDVYSFGVVLLELLTSKKAIDFGRGAEDANLAVYVQRRVEEERLMEVVDPRLKAGAGQVELDSLKALGFLAMGCLEEKRQNRPSMKEVSEEIEYIISIVDGISNSNHKDPAAVTVIESLL</sequence>
<keyword evidence="4 13" id="KW-0812">Transmembrane</keyword>
<keyword evidence="10 13" id="KW-0472">Membrane</keyword>
<dbReference type="Gene3D" id="1.10.510.10">
    <property type="entry name" value="Transferase(Phosphotransferase) domain 1"/>
    <property type="match status" value="1"/>
</dbReference>
<keyword evidence="5 14" id="KW-0732">Signal</keyword>
<evidence type="ECO:0000256" key="13">
    <source>
        <dbReference type="SAM" id="Phobius"/>
    </source>
</evidence>
<dbReference type="InterPro" id="IPR008271">
    <property type="entry name" value="Ser/Thr_kinase_AS"/>
</dbReference>
<dbReference type="PANTHER" id="PTHR46008:SF25">
    <property type="entry name" value="PROTEIN KINASE DOMAIN-CONTAINING PROTEIN"/>
    <property type="match status" value="1"/>
</dbReference>
<dbReference type="Proteomes" id="UP001418222">
    <property type="component" value="Unassembled WGS sequence"/>
</dbReference>
<dbReference type="GO" id="GO:0005886">
    <property type="term" value="C:plasma membrane"/>
    <property type="evidence" value="ECO:0007669"/>
    <property type="project" value="UniProtKB-ARBA"/>
</dbReference>
<dbReference type="GO" id="GO:0004674">
    <property type="term" value="F:protein serine/threonine kinase activity"/>
    <property type="evidence" value="ECO:0007669"/>
    <property type="project" value="UniProtKB-KW"/>
</dbReference>
<evidence type="ECO:0000256" key="5">
    <source>
        <dbReference type="ARBA" id="ARBA00022729"/>
    </source>
</evidence>
<evidence type="ECO:0000313" key="16">
    <source>
        <dbReference type="EMBL" id="KAK8935948.1"/>
    </source>
</evidence>
<feature type="chain" id="PRO_5042977032" evidence="14">
    <location>
        <begin position="25"/>
        <end position="651"/>
    </location>
</feature>
<dbReference type="InterPro" id="IPR017441">
    <property type="entry name" value="Protein_kinase_ATP_BS"/>
</dbReference>
<keyword evidence="9 13" id="KW-1133">Transmembrane helix</keyword>
<feature type="domain" description="Protein kinase" evidence="15">
    <location>
        <begin position="354"/>
        <end position="626"/>
    </location>
</feature>
<protein>
    <submittedName>
        <fullName evidence="16">Wall-associated receptor kinase-like 20</fullName>
    </submittedName>
</protein>
<gene>
    <name evidence="16" type="primary">WAKL20</name>
    <name evidence="16" type="ORF">KSP39_PZI013422</name>
</gene>
<keyword evidence="11" id="KW-0325">Glycoprotein</keyword>
<evidence type="ECO:0000256" key="9">
    <source>
        <dbReference type="ARBA" id="ARBA00022989"/>
    </source>
</evidence>
<organism evidence="16 17">
    <name type="scientific">Platanthera zijinensis</name>
    <dbReference type="NCBI Taxonomy" id="2320716"/>
    <lineage>
        <taxon>Eukaryota</taxon>
        <taxon>Viridiplantae</taxon>
        <taxon>Streptophyta</taxon>
        <taxon>Embryophyta</taxon>
        <taxon>Tracheophyta</taxon>
        <taxon>Spermatophyta</taxon>
        <taxon>Magnoliopsida</taxon>
        <taxon>Liliopsida</taxon>
        <taxon>Asparagales</taxon>
        <taxon>Orchidaceae</taxon>
        <taxon>Orchidoideae</taxon>
        <taxon>Orchideae</taxon>
        <taxon>Orchidinae</taxon>
        <taxon>Platanthera</taxon>
    </lineage>
</organism>
<evidence type="ECO:0000256" key="11">
    <source>
        <dbReference type="ARBA" id="ARBA00023180"/>
    </source>
</evidence>
<evidence type="ECO:0000256" key="3">
    <source>
        <dbReference type="ARBA" id="ARBA00022679"/>
    </source>
</evidence>
<dbReference type="PROSITE" id="PS00108">
    <property type="entry name" value="PROTEIN_KINASE_ST"/>
    <property type="match status" value="1"/>
</dbReference>
<keyword evidence="17" id="KW-1185">Reference proteome</keyword>
<feature type="binding site" evidence="12">
    <location>
        <position position="382"/>
    </location>
    <ligand>
        <name>ATP</name>
        <dbReference type="ChEBI" id="CHEBI:30616"/>
    </ligand>
</feature>
<dbReference type="PROSITE" id="PS50011">
    <property type="entry name" value="PROTEIN_KINASE_DOM"/>
    <property type="match status" value="1"/>
</dbReference>
<evidence type="ECO:0000256" key="7">
    <source>
        <dbReference type="ARBA" id="ARBA00022777"/>
    </source>
</evidence>
<evidence type="ECO:0000256" key="10">
    <source>
        <dbReference type="ARBA" id="ARBA00023136"/>
    </source>
</evidence>
<keyword evidence="7 16" id="KW-0418">Kinase</keyword>
<keyword evidence="16" id="KW-0675">Receptor</keyword>
<dbReference type="SUPFAM" id="SSF56112">
    <property type="entry name" value="Protein kinase-like (PK-like)"/>
    <property type="match status" value="1"/>
</dbReference>
<evidence type="ECO:0000256" key="14">
    <source>
        <dbReference type="SAM" id="SignalP"/>
    </source>
</evidence>
<dbReference type="EMBL" id="JBBWWQ010000011">
    <property type="protein sequence ID" value="KAK8935948.1"/>
    <property type="molecule type" value="Genomic_DNA"/>
</dbReference>
<keyword evidence="8 12" id="KW-0067">ATP-binding</keyword>
<name>A0AAP0BDA6_9ASPA</name>
<dbReference type="SMART" id="SM00220">
    <property type="entry name" value="S_TKc"/>
    <property type="match status" value="1"/>
</dbReference>
<dbReference type="AlphaFoldDB" id="A0AAP0BDA6"/>
<dbReference type="InterPro" id="IPR011009">
    <property type="entry name" value="Kinase-like_dom_sf"/>
</dbReference>
<evidence type="ECO:0000256" key="12">
    <source>
        <dbReference type="PROSITE-ProRule" id="PRU10141"/>
    </source>
</evidence>
<comment type="caution">
    <text evidence="16">The sequence shown here is derived from an EMBL/GenBank/DDBJ whole genome shotgun (WGS) entry which is preliminary data.</text>
</comment>
<dbReference type="PANTHER" id="PTHR46008">
    <property type="entry name" value="LEAF RUST 10 DISEASE-RESISTANCE LOCUS RECEPTOR-LIKE PROTEIN KINASE-LIKE 1.4"/>
    <property type="match status" value="1"/>
</dbReference>
<comment type="subcellular location">
    <subcellularLocation>
        <location evidence="1">Membrane</location>
        <topology evidence="1">Single-pass membrane protein</topology>
    </subcellularLocation>
</comment>
<dbReference type="CDD" id="cd14066">
    <property type="entry name" value="STKc_IRAK"/>
    <property type="match status" value="1"/>
</dbReference>
<keyword evidence="2" id="KW-0723">Serine/threonine-protein kinase</keyword>
<evidence type="ECO:0000256" key="6">
    <source>
        <dbReference type="ARBA" id="ARBA00022741"/>
    </source>
</evidence>
<feature type="signal peptide" evidence="14">
    <location>
        <begin position="1"/>
        <end position="24"/>
    </location>
</feature>
<keyword evidence="3" id="KW-0808">Transferase</keyword>
<dbReference type="Pfam" id="PF00069">
    <property type="entry name" value="Pkinase"/>
    <property type="match status" value="1"/>
</dbReference>
<evidence type="ECO:0000256" key="4">
    <source>
        <dbReference type="ARBA" id="ARBA00022692"/>
    </source>
</evidence>
<evidence type="ECO:0000256" key="2">
    <source>
        <dbReference type="ARBA" id="ARBA00022527"/>
    </source>
</evidence>
<keyword evidence="6 12" id="KW-0547">Nucleotide-binding</keyword>
<dbReference type="GO" id="GO:0030247">
    <property type="term" value="F:polysaccharide binding"/>
    <property type="evidence" value="ECO:0007669"/>
    <property type="project" value="InterPro"/>
</dbReference>
<accession>A0AAP0BDA6</accession>
<proteinExistence type="predicted"/>
<evidence type="ECO:0000256" key="1">
    <source>
        <dbReference type="ARBA" id="ARBA00004167"/>
    </source>
</evidence>
<evidence type="ECO:0000256" key="8">
    <source>
        <dbReference type="ARBA" id="ARBA00022840"/>
    </source>
</evidence>
<dbReference type="Pfam" id="PF13947">
    <property type="entry name" value="GUB_WAK_bind"/>
    <property type="match status" value="1"/>
</dbReference>